<keyword evidence="4" id="KW-1185">Reference proteome</keyword>
<protein>
    <recommendedName>
        <fullName evidence="2">ABM domain-containing protein</fullName>
    </recommendedName>
</protein>
<reference evidence="3 4" key="1">
    <citation type="submission" date="2019-06" db="EMBL/GenBank/DDBJ databases">
        <title>Sequencing the genomes of 1000 actinobacteria strains.</title>
        <authorList>
            <person name="Klenk H.-P."/>
        </authorList>
    </citation>
    <scope>NUCLEOTIDE SEQUENCE [LARGE SCALE GENOMIC DNA]</scope>
    <source>
        <strain evidence="3 4">DSM 18031</strain>
    </source>
</reference>
<dbReference type="InterPro" id="IPR011008">
    <property type="entry name" value="Dimeric_a/b-barrel"/>
</dbReference>
<dbReference type="Gene3D" id="3.30.70.100">
    <property type="match status" value="1"/>
</dbReference>
<evidence type="ECO:0000259" key="2">
    <source>
        <dbReference type="Pfam" id="PF03992"/>
    </source>
</evidence>
<keyword evidence="1" id="KW-0472">Membrane</keyword>
<dbReference type="SUPFAM" id="SSF54909">
    <property type="entry name" value="Dimeric alpha+beta barrel"/>
    <property type="match status" value="1"/>
</dbReference>
<dbReference type="Pfam" id="PF03992">
    <property type="entry name" value="ABM"/>
    <property type="match status" value="1"/>
</dbReference>
<feature type="domain" description="ABM" evidence="2">
    <location>
        <begin position="5"/>
        <end position="79"/>
    </location>
</feature>
<evidence type="ECO:0000313" key="3">
    <source>
        <dbReference type="EMBL" id="TQM65482.1"/>
    </source>
</evidence>
<dbReference type="AlphaFoldDB" id="A0A543I4F2"/>
<dbReference type="PANTHER" id="PTHR40057:SF1">
    <property type="entry name" value="SLR1162 PROTEIN"/>
    <property type="match status" value="1"/>
</dbReference>
<evidence type="ECO:0000256" key="1">
    <source>
        <dbReference type="SAM" id="Phobius"/>
    </source>
</evidence>
<comment type="caution">
    <text evidence="3">The sequence shown here is derived from an EMBL/GenBank/DDBJ whole genome shotgun (WGS) entry which is preliminary data.</text>
</comment>
<feature type="transmembrane region" description="Helical" evidence="1">
    <location>
        <begin position="132"/>
        <end position="151"/>
    </location>
</feature>
<organism evidence="3 4">
    <name type="scientific">Klugiella xanthotipulae</name>
    <dbReference type="NCBI Taxonomy" id="244735"/>
    <lineage>
        <taxon>Bacteria</taxon>
        <taxon>Bacillati</taxon>
        <taxon>Actinomycetota</taxon>
        <taxon>Actinomycetes</taxon>
        <taxon>Micrococcales</taxon>
        <taxon>Microbacteriaceae</taxon>
        <taxon>Klugiella</taxon>
    </lineage>
</organism>
<dbReference type="OrthoDB" id="6986893at2"/>
<dbReference type="Proteomes" id="UP000318331">
    <property type="component" value="Unassembled WGS sequence"/>
</dbReference>
<keyword evidence="1" id="KW-1133">Transmembrane helix</keyword>
<accession>A0A543I4F2</accession>
<dbReference type="InterPro" id="IPR007138">
    <property type="entry name" value="ABM_dom"/>
</dbReference>
<feature type="transmembrane region" description="Helical" evidence="1">
    <location>
        <begin position="163"/>
        <end position="182"/>
    </location>
</feature>
<gene>
    <name evidence="3" type="ORF">FB466_0286</name>
</gene>
<dbReference type="EMBL" id="VFPN01000001">
    <property type="protein sequence ID" value="TQM65482.1"/>
    <property type="molecule type" value="Genomic_DNA"/>
</dbReference>
<keyword evidence="1" id="KW-0812">Transmembrane</keyword>
<proteinExistence type="predicted"/>
<dbReference type="PANTHER" id="PTHR40057">
    <property type="entry name" value="SLR1162 PROTEIN"/>
    <property type="match status" value="1"/>
</dbReference>
<dbReference type="InterPro" id="IPR038762">
    <property type="entry name" value="ABM_predict"/>
</dbReference>
<evidence type="ECO:0000313" key="4">
    <source>
        <dbReference type="Proteomes" id="UP000318331"/>
    </source>
</evidence>
<sequence length="200" mass="22651">MSHEPVTVSIVRTVLPEHIDTVTRWVQAGVNKANKYPGFLGSGWIRLHNDSHQWLMLYRFSDRDTLHAWDDSTERLDWLEEGHGMILDTRVQKRTGIEGWFDEPVPDVSPEATGPIPVVAPAPPRWKQAASIWLGFFPVNLAFTLLVTAWLPGWNDLPTALKVLITTSVLTPLMAYWVLPWVTTRLRGWLHSPTTGDAPN</sequence>
<name>A0A543I4F2_9MICO</name>
<dbReference type="RefSeq" id="WP_141915252.1">
    <property type="nucleotide sequence ID" value="NZ_BAAAYS010000013.1"/>
</dbReference>